<dbReference type="Proteomes" id="UP000231019">
    <property type="component" value="Unassembled WGS sequence"/>
</dbReference>
<protein>
    <submittedName>
        <fullName evidence="2">Uncharacterized protein</fullName>
    </submittedName>
</protein>
<evidence type="ECO:0000313" key="3">
    <source>
        <dbReference type="Proteomes" id="UP000231019"/>
    </source>
</evidence>
<gene>
    <name evidence="2" type="ORF">COW36_00890</name>
</gene>
<dbReference type="InterPro" id="IPR011989">
    <property type="entry name" value="ARM-like"/>
</dbReference>
<dbReference type="EMBL" id="PFFQ01000004">
    <property type="protein sequence ID" value="PIW19425.1"/>
    <property type="molecule type" value="Genomic_DNA"/>
</dbReference>
<dbReference type="SUPFAM" id="SSF48371">
    <property type="entry name" value="ARM repeat"/>
    <property type="match status" value="1"/>
</dbReference>
<accession>A0A2M7GB78</accession>
<reference evidence="2 3" key="1">
    <citation type="submission" date="2017-09" db="EMBL/GenBank/DDBJ databases">
        <title>Depth-based differentiation of microbial function through sediment-hosted aquifers and enrichment of novel symbionts in the deep terrestrial subsurface.</title>
        <authorList>
            <person name="Probst A.J."/>
            <person name="Ladd B."/>
            <person name="Jarett J.K."/>
            <person name="Geller-Mcgrath D.E."/>
            <person name="Sieber C.M."/>
            <person name="Emerson J.B."/>
            <person name="Anantharaman K."/>
            <person name="Thomas B.C."/>
            <person name="Malmstrom R."/>
            <person name="Stieglmeier M."/>
            <person name="Klingl A."/>
            <person name="Woyke T."/>
            <person name="Ryan C.M."/>
            <person name="Banfield J.F."/>
        </authorList>
    </citation>
    <scope>NUCLEOTIDE SEQUENCE [LARGE SCALE GENOMIC DNA]</scope>
    <source>
        <strain evidence="2">CG17_big_fil_post_rev_8_21_14_2_50_48_46</strain>
    </source>
</reference>
<feature type="coiled-coil region" evidence="1">
    <location>
        <begin position="193"/>
        <end position="341"/>
    </location>
</feature>
<proteinExistence type="predicted"/>
<organism evidence="2 3">
    <name type="scientific">bacterium (Candidatus Blackallbacteria) CG17_big_fil_post_rev_8_21_14_2_50_48_46</name>
    <dbReference type="NCBI Taxonomy" id="2014261"/>
    <lineage>
        <taxon>Bacteria</taxon>
        <taxon>Candidatus Blackallbacteria</taxon>
    </lineage>
</organism>
<dbReference type="Gene3D" id="1.25.10.10">
    <property type="entry name" value="Leucine-rich Repeat Variant"/>
    <property type="match status" value="1"/>
</dbReference>
<evidence type="ECO:0000313" key="2">
    <source>
        <dbReference type="EMBL" id="PIW19425.1"/>
    </source>
</evidence>
<dbReference type="InterPro" id="IPR016024">
    <property type="entry name" value="ARM-type_fold"/>
</dbReference>
<name>A0A2M7GB78_9BACT</name>
<evidence type="ECO:0000256" key="1">
    <source>
        <dbReference type="SAM" id="Coils"/>
    </source>
</evidence>
<sequence>MNSEQADASLVRLRGWDFLARTGDKKSILALLDAMGEKEPEQARYSLDAVFRNPLAYQELMNPDSLARIRVIHRFSEKDPEQAIRFSLDSLVQEDPQLRLLALDVLDCNIAYLDQGIEIPLKRLLRDSSERVRVKAARLLVLFANYEAIDLTDSPAIEILETALDSEDLYCRQMAFGMPASIFYKIKNVKSSLEQLSEELGHKDELLHGLREELQQLRTAVRAQDKQRSSYESLMENIEHANALLREQMDKYSEALQDKEQMLLRERREKNELLQGLLRERKARAQEVEHARALYEQLVQDFQQREDKFKHNVYDFYSKFRDIFKAMLEEKEELLRELYRQTVPEEE</sequence>
<keyword evidence="1" id="KW-0175">Coiled coil</keyword>
<comment type="caution">
    <text evidence="2">The sequence shown here is derived from an EMBL/GenBank/DDBJ whole genome shotgun (WGS) entry which is preliminary data.</text>
</comment>
<dbReference type="AlphaFoldDB" id="A0A2M7GB78"/>